<proteinExistence type="predicted"/>
<keyword evidence="1" id="KW-0812">Transmembrane</keyword>
<evidence type="ECO:0000313" key="2">
    <source>
        <dbReference type="EMBL" id="WKD51569.1"/>
    </source>
</evidence>
<dbReference type="Proteomes" id="UP001321520">
    <property type="component" value="Chromosome"/>
</dbReference>
<feature type="transmembrane region" description="Helical" evidence="1">
    <location>
        <begin position="55"/>
        <end position="78"/>
    </location>
</feature>
<keyword evidence="3" id="KW-1185">Reference proteome</keyword>
<keyword evidence="1" id="KW-0472">Membrane</keyword>
<feature type="transmembrane region" description="Helical" evidence="1">
    <location>
        <begin position="131"/>
        <end position="152"/>
    </location>
</feature>
<dbReference type="EMBL" id="CP098023">
    <property type="protein sequence ID" value="WKD51569.1"/>
    <property type="molecule type" value="Genomic_DNA"/>
</dbReference>
<sequence length="205" mass="23175">MSDFSLTRVSNINHLKAFIAGSSYPVMFLPLFVFGQMHRIHPIDLSNPNGVIRPLIIENMLIVPALYFGIWNMLFLWISSMYSKHRFSRLVRYGLGGATLGFFFATYGLIVHEMPTELYKLPANRQFVAPIGAALVMSIIYILVQRPLNILFGIESQDASKRYSANGESLRSWGAKIVCAGVLFSGLPLVGMLIWSRYFPWQYTG</sequence>
<evidence type="ECO:0000313" key="3">
    <source>
        <dbReference type="Proteomes" id="UP001321520"/>
    </source>
</evidence>
<reference evidence="2 3" key="1">
    <citation type="submission" date="2022-05" db="EMBL/GenBank/DDBJ databases">
        <title>Microbulbifer sp. nov., isolated from sponge.</title>
        <authorList>
            <person name="Gao L."/>
        </authorList>
    </citation>
    <scope>NUCLEOTIDE SEQUENCE [LARGE SCALE GENOMIC DNA]</scope>
    <source>
        <strain evidence="2 3">MI-G</strain>
    </source>
</reference>
<feature type="transmembrane region" description="Helical" evidence="1">
    <location>
        <begin position="173"/>
        <end position="195"/>
    </location>
</feature>
<accession>A0ABY9EI85</accession>
<organism evidence="2 3">
    <name type="scientific">Microbulbifer spongiae</name>
    <dbReference type="NCBI Taxonomy" id="2944933"/>
    <lineage>
        <taxon>Bacteria</taxon>
        <taxon>Pseudomonadati</taxon>
        <taxon>Pseudomonadota</taxon>
        <taxon>Gammaproteobacteria</taxon>
        <taxon>Cellvibrionales</taxon>
        <taxon>Microbulbiferaceae</taxon>
        <taxon>Microbulbifer</taxon>
    </lineage>
</organism>
<gene>
    <name evidence="2" type="ORF">M8T91_09150</name>
</gene>
<keyword evidence="1" id="KW-1133">Transmembrane helix</keyword>
<evidence type="ECO:0000256" key="1">
    <source>
        <dbReference type="SAM" id="Phobius"/>
    </source>
</evidence>
<feature type="transmembrane region" description="Helical" evidence="1">
    <location>
        <begin position="90"/>
        <end position="111"/>
    </location>
</feature>
<feature type="transmembrane region" description="Helical" evidence="1">
    <location>
        <begin position="12"/>
        <end position="35"/>
    </location>
</feature>
<dbReference type="RefSeq" id="WP_301418965.1">
    <property type="nucleotide sequence ID" value="NZ_CP098023.1"/>
</dbReference>
<name>A0ABY9EI85_9GAMM</name>
<protein>
    <submittedName>
        <fullName evidence="2">Uncharacterized protein</fullName>
    </submittedName>
</protein>